<dbReference type="PANTHER" id="PTHR35272:SF3">
    <property type="entry name" value="THIOL:DISULFIDE INTERCHANGE PROTEIN DSBC"/>
    <property type="match status" value="1"/>
</dbReference>
<evidence type="ECO:0000256" key="4">
    <source>
        <dbReference type="ARBA" id="ARBA00022764"/>
    </source>
</evidence>
<sequence length="243" mass="26458">MNIKQRTLSAAIAVTLATSVVSMAHADDISDLKTKLHDKYPSTPITEIRHAPLDGLYEIDMGRNIAYTDQKAEFLLFGHIFNMTTQEDLTQKRLDDVSKVAFDKLPLDKAIKIVKGKGTHKFAVFSDPDCPYCKKLETSLKDQNDYTEYVFLFPIDGLHPGATAKAESIWCAGSENSRAKAWTNALTEGKEPVAKHCNNPIADDQKIGSGFGVQGTPTLINASGKLVPGAVDGQALSDFISGK</sequence>
<evidence type="ECO:0000256" key="3">
    <source>
        <dbReference type="ARBA" id="ARBA00022729"/>
    </source>
</evidence>
<dbReference type="GO" id="GO:0042597">
    <property type="term" value="C:periplasmic space"/>
    <property type="evidence" value="ECO:0007669"/>
    <property type="project" value="UniProtKB-SubCell"/>
</dbReference>
<dbReference type="InterPro" id="IPR018950">
    <property type="entry name" value="DiS-bond_isomerase_DsbC/G_N"/>
</dbReference>
<evidence type="ECO:0000256" key="7">
    <source>
        <dbReference type="RuleBase" id="RU364038"/>
    </source>
</evidence>
<dbReference type="InterPro" id="IPR012336">
    <property type="entry name" value="Thioredoxin-like_fold"/>
</dbReference>
<dbReference type="Proteomes" id="UP000683551">
    <property type="component" value="Chromosome"/>
</dbReference>
<accession>A0A9E6MWV7</accession>
<dbReference type="PANTHER" id="PTHR35272">
    <property type="entry name" value="THIOL:DISULFIDE INTERCHANGE PROTEIN DSBC-RELATED"/>
    <property type="match status" value="1"/>
</dbReference>
<dbReference type="AlphaFoldDB" id="A0A9E6MWV7"/>
<dbReference type="Gene3D" id="3.10.450.70">
    <property type="entry name" value="Disulphide bond isomerase, DsbC/G, N-terminal"/>
    <property type="match status" value="1"/>
</dbReference>
<evidence type="ECO:0000259" key="9">
    <source>
        <dbReference type="Pfam" id="PF13098"/>
    </source>
</evidence>
<dbReference type="SUPFAM" id="SSF52833">
    <property type="entry name" value="Thioredoxin-like"/>
    <property type="match status" value="1"/>
</dbReference>
<dbReference type="InterPro" id="IPR036249">
    <property type="entry name" value="Thioredoxin-like_sf"/>
</dbReference>
<feature type="domain" description="Thioredoxin-like fold" evidence="9">
    <location>
        <begin position="114"/>
        <end position="237"/>
    </location>
</feature>
<keyword evidence="4 7" id="KW-0574">Periplasm</keyword>
<evidence type="ECO:0000256" key="5">
    <source>
        <dbReference type="ARBA" id="ARBA00023157"/>
    </source>
</evidence>
<evidence type="ECO:0000313" key="11">
    <source>
        <dbReference type="Proteomes" id="UP000683551"/>
    </source>
</evidence>
<dbReference type="Pfam" id="PF13098">
    <property type="entry name" value="Thioredoxin_2"/>
    <property type="match status" value="1"/>
</dbReference>
<proteinExistence type="inferred from homology"/>
<organism evidence="10 11">
    <name type="scientific">Ferrovum myxofaciens</name>
    <dbReference type="NCBI Taxonomy" id="416213"/>
    <lineage>
        <taxon>Bacteria</taxon>
        <taxon>Pseudomonadati</taxon>
        <taxon>Pseudomonadota</taxon>
        <taxon>Betaproteobacteria</taxon>
        <taxon>Ferrovales</taxon>
        <taxon>Ferrovaceae</taxon>
        <taxon>Ferrovum</taxon>
    </lineage>
</organism>
<feature type="signal peptide" evidence="7">
    <location>
        <begin position="1"/>
        <end position="26"/>
    </location>
</feature>
<evidence type="ECO:0000313" key="10">
    <source>
        <dbReference type="EMBL" id="QWY77800.1"/>
    </source>
</evidence>
<protein>
    <recommendedName>
        <fullName evidence="7">Thiol:disulfide interchange protein</fullName>
    </recommendedName>
</protein>
<dbReference type="EMBL" id="CP071137">
    <property type="protein sequence ID" value="QWY77800.1"/>
    <property type="molecule type" value="Genomic_DNA"/>
</dbReference>
<keyword evidence="3 7" id="KW-0732">Signal</keyword>
<keyword evidence="5" id="KW-1015">Disulfide bond</keyword>
<evidence type="ECO:0000259" key="8">
    <source>
        <dbReference type="Pfam" id="PF10411"/>
    </source>
</evidence>
<dbReference type="RefSeq" id="WP_273145268.1">
    <property type="nucleotide sequence ID" value="NZ_CP053675.1"/>
</dbReference>
<evidence type="ECO:0000256" key="6">
    <source>
        <dbReference type="ARBA" id="ARBA00023284"/>
    </source>
</evidence>
<gene>
    <name evidence="10" type="ORF">JZL65_01550</name>
</gene>
<name>A0A9E6MWV7_9PROT</name>
<keyword evidence="6 7" id="KW-0676">Redox-active center</keyword>
<evidence type="ECO:0000256" key="1">
    <source>
        <dbReference type="ARBA" id="ARBA00004418"/>
    </source>
</evidence>
<comment type="subcellular location">
    <subcellularLocation>
        <location evidence="1 7">Periplasm</location>
    </subcellularLocation>
</comment>
<dbReference type="InterPro" id="IPR033954">
    <property type="entry name" value="DiS-bond_Isoase_DsbC/G"/>
</dbReference>
<evidence type="ECO:0000256" key="2">
    <source>
        <dbReference type="ARBA" id="ARBA00009813"/>
    </source>
</evidence>
<dbReference type="InterPro" id="IPR009094">
    <property type="entry name" value="DiS-bond_isomerase_DsbC/G_N_sf"/>
</dbReference>
<feature type="chain" id="PRO_5039764121" description="Thiol:disulfide interchange protein" evidence="7">
    <location>
        <begin position="27"/>
        <end position="243"/>
    </location>
</feature>
<comment type="function">
    <text evidence="7">Required for disulfide bond formation in some periplasmic proteins. Acts by transferring its disulfide bond to other proteins and is reduced in the process.</text>
</comment>
<dbReference type="Pfam" id="PF10411">
    <property type="entry name" value="DsbC_N"/>
    <property type="match status" value="1"/>
</dbReference>
<dbReference type="SUPFAM" id="SSF54423">
    <property type="entry name" value="DsbC/DsbG N-terminal domain-like"/>
    <property type="match status" value="1"/>
</dbReference>
<dbReference type="InterPro" id="IPR051470">
    <property type="entry name" value="Thiol:disulfide_interchange"/>
</dbReference>
<feature type="domain" description="Disulphide bond isomerase DsbC/G N-terminal" evidence="8">
    <location>
        <begin position="24"/>
        <end position="91"/>
    </location>
</feature>
<dbReference type="CDD" id="cd03020">
    <property type="entry name" value="DsbA_DsbC_DsbG"/>
    <property type="match status" value="1"/>
</dbReference>
<comment type="similarity">
    <text evidence="2 7">Belongs to the thioredoxin family. DsbC subfamily.</text>
</comment>
<dbReference type="Gene3D" id="3.40.30.10">
    <property type="entry name" value="Glutaredoxin"/>
    <property type="match status" value="1"/>
</dbReference>
<reference evidence="10" key="1">
    <citation type="submission" date="2021-02" db="EMBL/GenBank/DDBJ databases">
        <title>Comparative genomics of Ferrovum myxofaciens strains, predominant extremophile bacteria forming large biofilm stalactites in acid mine ecosystems.</title>
        <authorList>
            <person name="Burkartova K."/>
            <person name="Ridl J."/>
            <person name="Pajer P."/>
            <person name="Falteisek L."/>
        </authorList>
    </citation>
    <scope>NUCLEOTIDE SEQUENCE</scope>
    <source>
        <strain evidence="10">MI1III</strain>
    </source>
</reference>